<dbReference type="Proteomes" id="UP001054889">
    <property type="component" value="Unassembled WGS sequence"/>
</dbReference>
<feature type="compositionally biased region" description="Low complexity" evidence="1">
    <location>
        <begin position="310"/>
        <end position="319"/>
    </location>
</feature>
<dbReference type="InterPro" id="IPR008999">
    <property type="entry name" value="Actin-crosslinking"/>
</dbReference>
<feature type="region of interest" description="Disordered" evidence="1">
    <location>
        <begin position="310"/>
        <end position="329"/>
    </location>
</feature>
<sequence>MELFERARTVRLRSHHDKYLYADEDESRVTQDRNASSPNARWLVEPVPHAPGVLRLRSRYGRYLSASNEPFLHVGGASTGRRVLQTLPHRLDSSVEWVPDRAEVVDGGGVDRHRAVRLRTRYGNFLRANAGLPPWRNSVTHDAPNRHPGWVVWDVEVVQVLPPPGPNDNAASPSSPSADASSPAPPASYKPPSRSSSPSPAPVPTSALRPPPKPQHHAVPFRAQPPPPPPGYIAPPAPGFARLESTDSFSVPLHKVDGRMIHYHIGDNNGNVGEDEVPRPLTFNGTSLEELLERLQEETGLDDIIMCSRSPITGSSSRSACSCRPTTPP</sequence>
<reference evidence="3" key="1">
    <citation type="journal article" date="2018" name="DNA Res.">
        <title>Multiple hybrid de novo genome assembly of finger millet, an orphan allotetraploid crop.</title>
        <authorList>
            <person name="Hatakeyama M."/>
            <person name="Aluri S."/>
            <person name="Balachadran M.T."/>
            <person name="Sivarajan S.R."/>
            <person name="Patrignani A."/>
            <person name="Gruter S."/>
            <person name="Poveda L."/>
            <person name="Shimizu-Inatsugi R."/>
            <person name="Baeten J."/>
            <person name="Francoijs K.J."/>
            <person name="Nataraja K.N."/>
            <person name="Reddy Y.A.N."/>
            <person name="Phadnis S."/>
            <person name="Ravikumar R.L."/>
            <person name="Schlapbach R."/>
            <person name="Sreeman S.M."/>
            <person name="Shimizu K.K."/>
        </authorList>
    </citation>
    <scope>NUCLEOTIDE SEQUENCE</scope>
</reference>
<accession>A0AAV5EN42</accession>
<dbReference type="Pfam" id="PF04601">
    <property type="entry name" value="DUF569"/>
    <property type="match status" value="1"/>
</dbReference>
<feature type="compositionally biased region" description="Pro residues" evidence="1">
    <location>
        <begin position="199"/>
        <end position="213"/>
    </location>
</feature>
<dbReference type="InterPro" id="IPR007679">
    <property type="entry name" value="DUF569"/>
</dbReference>
<evidence type="ECO:0000313" key="3">
    <source>
        <dbReference type="EMBL" id="GJN24794.1"/>
    </source>
</evidence>
<dbReference type="AlphaFoldDB" id="A0AAV5EN42"/>
<feature type="domain" description="DUF569" evidence="2">
    <location>
        <begin position="1"/>
        <end position="153"/>
    </location>
</feature>
<evidence type="ECO:0000256" key="1">
    <source>
        <dbReference type="SAM" id="MobiDB-lite"/>
    </source>
</evidence>
<dbReference type="PANTHER" id="PTHR31205">
    <property type="entry name" value="ACTIN CROSS-LINKING PROTEIN (DUF569)"/>
    <property type="match status" value="1"/>
</dbReference>
<proteinExistence type="predicted"/>
<dbReference type="Gene3D" id="2.80.10.50">
    <property type="match status" value="1"/>
</dbReference>
<dbReference type="CDD" id="cd23340">
    <property type="entry name" value="beta-trefoil_FSCN_ACP-like"/>
    <property type="match status" value="1"/>
</dbReference>
<name>A0AAV5EN42_ELECO</name>
<feature type="compositionally biased region" description="Pro residues" evidence="1">
    <location>
        <begin position="223"/>
        <end position="238"/>
    </location>
</feature>
<evidence type="ECO:0000313" key="4">
    <source>
        <dbReference type="Proteomes" id="UP001054889"/>
    </source>
</evidence>
<feature type="compositionally biased region" description="Low complexity" evidence="1">
    <location>
        <begin position="167"/>
        <end position="182"/>
    </location>
</feature>
<reference evidence="3" key="2">
    <citation type="submission" date="2021-12" db="EMBL/GenBank/DDBJ databases">
        <title>Resequencing data analysis of finger millet.</title>
        <authorList>
            <person name="Hatakeyama M."/>
            <person name="Aluri S."/>
            <person name="Balachadran M.T."/>
            <person name="Sivarajan S.R."/>
            <person name="Poveda L."/>
            <person name="Shimizu-Inatsugi R."/>
            <person name="Schlapbach R."/>
            <person name="Sreeman S.M."/>
            <person name="Shimizu K.K."/>
        </authorList>
    </citation>
    <scope>NUCLEOTIDE SEQUENCE</scope>
</reference>
<dbReference type="SUPFAM" id="SSF50405">
    <property type="entry name" value="Actin-crosslinking proteins"/>
    <property type="match status" value="1"/>
</dbReference>
<protein>
    <recommendedName>
        <fullName evidence="2">DUF569 domain-containing protein</fullName>
    </recommendedName>
</protein>
<dbReference type="EMBL" id="BQKI01000077">
    <property type="protein sequence ID" value="GJN24794.1"/>
    <property type="molecule type" value="Genomic_DNA"/>
</dbReference>
<dbReference type="PANTHER" id="PTHR31205:SF69">
    <property type="entry name" value="ACTIN CROSS-LINKING PROTEIN (DUF569)"/>
    <property type="match status" value="1"/>
</dbReference>
<evidence type="ECO:0000259" key="2">
    <source>
        <dbReference type="Pfam" id="PF04601"/>
    </source>
</evidence>
<gene>
    <name evidence="3" type="primary">gb12559</name>
    <name evidence="3" type="ORF">PR202_gb12559</name>
</gene>
<keyword evidence="4" id="KW-1185">Reference proteome</keyword>
<comment type="caution">
    <text evidence="3">The sequence shown here is derived from an EMBL/GenBank/DDBJ whole genome shotgun (WGS) entry which is preliminary data.</text>
</comment>
<organism evidence="3 4">
    <name type="scientific">Eleusine coracana subsp. coracana</name>
    <dbReference type="NCBI Taxonomy" id="191504"/>
    <lineage>
        <taxon>Eukaryota</taxon>
        <taxon>Viridiplantae</taxon>
        <taxon>Streptophyta</taxon>
        <taxon>Embryophyta</taxon>
        <taxon>Tracheophyta</taxon>
        <taxon>Spermatophyta</taxon>
        <taxon>Magnoliopsida</taxon>
        <taxon>Liliopsida</taxon>
        <taxon>Poales</taxon>
        <taxon>Poaceae</taxon>
        <taxon>PACMAD clade</taxon>
        <taxon>Chloridoideae</taxon>
        <taxon>Cynodonteae</taxon>
        <taxon>Eleusininae</taxon>
        <taxon>Eleusine</taxon>
    </lineage>
</organism>
<feature type="region of interest" description="Disordered" evidence="1">
    <location>
        <begin position="161"/>
        <end position="239"/>
    </location>
</feature>